<evidence type="ECO:0000313" key="2">
    <source>
        <dbReference type="EMBL" id="NMP60019.1"/>
    </source>
</evidence>
<organism evidence="3 4">
    <name type="scientific">Enterococcus mundtii</name>
    <dbReference type="NCBI Taxonomy" id="53346"/>
    <lineage>
        <taxon>Bacteria</taxon>
        <taxon>Bacillati</taxon>
        <taxon>Bacillota</taxon>
        <taxon>Bacilli</taxon>
        <taxon>Lactobacillales</taxon>
        <taxon>Enterococcaceae</taxon>
        <taxon>Enterococcus</taxon>
    </lineage>
</organism>
<proteinExistence type="predicted"/>
<gene>
    <name evidence="2" type="ORF">HI921_16515</name>
    <name evidence="3" type="ORF">HI921_16525</name>
</gene>
<evidence type="ECO:0000313" key="4">
    <source>
        <dbReference type="Proteomes" id="UP000557857"/>
    </source>
</evidence>
<evidence type="ECO:0000259" key="1">
    <source>
        <dbReference type="Pfam" id="PF08279"/>
    </source>
</evidence>
<comment type="caution">
    <text evidence="3">The sequence shown here is derived from an EMBL/GenBank/DDBJ whole genome shotgun (WGS) entry which is preliminary data.</text>
</comment>
<evidence type="ECO:0000313" key="3">
    <source>
        <dbReference type="EMBL" id="NMP60021.1"/>
    </source>
</evidence>
<dbReference type="Pfam" id="PF08279">
    <property type="entry name" value="HTH_11"/>
    <property type="match status" value="1"/>
</dbReference>
<dbReference type="Proteomes" id="UP000557857">
    <property type="component" value="Unassembled WGS sequence"/>
</dbReference>
<accession>A0A848N1X6</accession>
<dbReference type="InterPro" id="IPR036388">
    <property type="entry name" value="WH-like_DNA-bd_sf"/>
</dbReference>
<protein>
    <submittedName>
        <fullName evidence="3">HTH domain-containing protein</fullName>
    </submittedName>
</protein>
<sequence>MREFQMAFITSAEVKRWMQVLSVMEQERRFTIGELSERLAISQRTLIKDIQ</sequence>
<name>A0A848N1X6_ENTMU</name>
<feature type="non-terminal residue" evidence="3">
    <location>
        <position position="51"/>
    </location>
</feature>
<dbReference type="EMBL" id="JABCAG010000222">
    <property type="protein sequence ID" value="NMP60021.1"/>
    <property type="molecule type" value="Genomic_DNA"/>
</dbReference>
<feature type="domain" description="Helix-turn-helix type 11" evidence="1">
    <location>
        <begin position="16"/>
        <end position="51"/>
    </location>
</feature>
<dbReference type="Gene3D" id="1.10.10.10">
    <property type="entry name" value="Winged helix-like DNA-binding domain superfamily/Winged helix DNA-binding domain"/>
    <property type="match status" value="1"/>
</dbReference>
<dbReference type="InterPro" id="IPR013196">
    <property type="entry name" value="HTH_11"/>
</dbReference>
<reference evidence="3 4" key="1">
    <citation type="submission" date="2020-04" db="EMBL/GenBank/DDBJ databases">
        <authorList>
            <person name="Abaymova A."/>
            <person name="Teymurazov M."/>
            <person name="Tazyna O."/>
            <person name="Chatushin Y."/>
            <person name="Svetoch E."/>
            <person name="Pereligyn V."/>
            <person name="Pohylenko V."/>
            <person name="Platonov M."/>
            <person name="Kartsev N."/>
            <person name="Skryabin Y."/>
            <person name="Sizova A."/>
            <person name="Solomentsev V."/>
            <person name="Kislichkina A."/>
            <person name="Bogun A."/>
        </authorList>
    </citation>
    <scope>NUCLEOTIDE SEQUENCE [LARGE SCALE GENOMIC DNA]</scope>
    <source>
        <strain evidence="3">SCPM-O-B-8398</strain>
        <strain evidence="4">SCPM-O-B-8398 (E28)</strain>
    </source>
</reference>
<dbReference type="AlphaFoldDB" id="A0A848N1X6"/>
<dbReference type="EMBL" id="JABCAG010000221">
    <property type="protein sequence ID" value="NMP60019.1"/>
    <property type="molecule type" value="Genomic_DNA"/>
</dbReference>